<name>A0ABU1F504_9RHOB</name>
<feature type="signal peptide" evidence="1">
    <location>
        <begin position="1"/>
        <end position="25"/>
    </location>
</feature>
<sequence>MLGVLAKRLTLAAAAAVWMPAAALAQFAGDAFFLTPSVAVQEGQTGELDLAFFTAADPFGVAQMTVTWDPAQMEVEDVTLPPNAAAVLQQEILLEPGSLKVIVVNTSSVTEPIGTVDIAKITVRPLTAVGSRIVVQAVQEGAFNTDVNTYPRSGSAAAEVVVTAAPGPLRLAGAEVATVENPSPELLARAAAIAPAGGLVELVVVGADGAPERVRVRAPATAGAGESD</sequence>
<accession>A0ABU1F504</accession>
<gene>
    <name evidence="2" type="ORF">RGD00_05040</name>
</gene>
<keyword evidence="3" id="KW-1185">Reference proteome</keyword>
<keyword evidence="1" id="KW-0732">Signal</keyword>
<organism evidence="2 3">
    <name type="scientific">Ruixingdingia sedimenti</name>
    <dbReference type="NCBI Taxonomy" id="3073604"/>
    <lineage>
        <taxon>Bacteria</taxon>
        <taxon>Pseudomonadati</taxon>
        <taxon>Pseudomonadota</taxon>
        <taxon>Alphaproteobacteria</taxon>
        <taxon>Rhodobacterales</taxon>
        <taxon>Paracoccaceae</taxon>
        <taxon>Ruixingdingia</taxon>
    </lineage>
</organism>
<feature type="chain" id="PRO_5045881798" description="Cohesin domain-containing protein" evidence="1">
    <location>
        <begin position="26"/>
        <end position="228"/>
    </location>
</feature>
<dbReference type="Proteomes" id="UP001247754">
    <property type="component" value="Unassembled WGS sequence"/>
</dbReference>
<evidence type="ECO:0000256" key="1">
    <source>
        <dbReference type="SAM" id="SignalP"/>
    </source>
</evidence>
<dbReference type="RefSeq" id="WP_310456203.1">
    <property type="nucleotide sequence ID" value="NZ_JAVKPH010000004.1"/>
</dbReference>
<proteinExistence type="predicted"/>
<evidence type="ECO:0000313" key="3">
    <source>
        <dbReference type="Proteomes" id="UP001247754"/>
    </source>
</evidence>
<evidence type="ECO:0008006" key="4">
    <source>
        <dbReference type="Google" id="ProtNLM"/>
    </source>
</evidence>
<dbReference type="Gene3D" id="2.60.40.680">
    <property type="match status" value="1"/>
</dbReference>
<comment type="caution">
    <text evidence="2">The sequence shown here is derived from an EMBL/GenBank/DDBJ whole genome shotgun (WGS) entry which is preliminary data.</text>
</comment>
<dbReference type="EMBL" id="JAVKPH010000004">
    <property type="protein sequence ID" value="MDR5651955.1"/>
    <property type="molecule type" value="Genomic_DNA"/>
</dbReference>
<reference evidence="2 3" key="1">
    <citation type="submission" date="2023-09" db="EMBL/GenBank/DDBJ databases">
        <title>Xinfangfangia sedmenti sp. nov., isolated the sedment.</title>
        <authorList>
            <person name="Xu L."/>
        </authorList>
    </citation>
    <scope>NUCLEOTIDE SEQUENCE [LARGE SCALE GENOMIC DNA]</scope>
    <source>
        <strain evidence="2 3">LG-4</strain>
    </source>
</reference>
<protein>
    <recommendedName>
        <fullName evidence="4">Cohesin domain-containing protein</fullName>
    </recommendedName>
</protein>
<evidence type="ECO:0000313" key="2">
    <source>
        <dbReference type="EMBL" id="MDR5651955.1"/>
    </source>
</evidence>